<keyword evidence="3" id="KW-1185">Reference proteome</keyword>
<feature type="transmembrane region" description="Helical" evidence="1">
    <location>
        <begin position="126"/>
        <end position="144"/>
    </location>
</feature>
<feature type="transmembrane region" description="Helical" evidence="1">
    <location>
        <begin position="59"/>
        <end position="81"/>
    </location>
</feature>
<proteinExistence type="predicted"/>
<feature type="transmembrane region" description="Helical" evidence="1">
    <location>
        <begin position="34"/>
        <end position="53"/>
    </location>
</feature>
<evidence type="ECO:0000256" key="1">
    <source>
        <dbReference type="SAM" id="Phobius"/>
    </source>
</evidence>
<organism evidence="2 3">
    <name type="scientific">Actinomycetospora chibensis</name>
    <dbReference type="NCBI Taxonomy" id="663606"/>
    <lineage>
        <taxon>Bacteria</taxon>
        <taxon>Bacillati</taxon>
        <taxon>Actinomycetota</taxon>
        <taxon>Actinomycetes</taxon>
        <taxon>Pseudonocardiales</taxon>
        <taxon>Pseudonocardiaceae</taxon>
        <taxon>Actinomycetospora</taxon>
    </lineage>
</organism>
<accession>A0ABV9RIL1</accession>
<comment type="caution">
    <text evidence="2">The sequence shown here is derived from an EMBL/GenBank/DDBJ whole genome shotgun (WGS) entry which is preliminary data.</text>
</comment>
<feature type="transmembrane region" description="Helical" evidence="1">
    <location>
        <begin position="93"/>
        <end position="111"/>
    </location>
</feature>
<feature type="transmembrane region" description="Helical" evidence="1">
    <location>
        <begin position="190"/>
        <end position="210"/>
    </location>
</feature>
<keyword evidence="1" id="KW-0812">Transmembrane</keyword>
<evidence type="ECO:0000313" key="2">
    <source>
        <dbReference type="EMBL" id="MFC4832997.1"/>
    </source>
</evidence>
<feature type="transmembrane region" description="Helical" evidence="1">
    <location>
        <begin position="165"/>
        <end position="184"/>
    </location>
</feature>
<dbReference type="Proteomes" id="UP001595909">
    <property type="component" value="Unassembled WGS sequence"/>
</dbReference>
<gene>
    <name evidence="2" type="ORF">ACFPEL_11305</name>
</gene>
<name>A0ABV9RIL1_9PSEU</name>
<evidence type="ECO:0000313" key="3">
    <source>
        <dbReference type="Proteomes" id="UP001595909"/>
    </source>
</evidence>
<dbReference type="EMBL" id="JBHSIM010000020">
    <property type="protein sequence ID" value="MFC4832997.1"/>
    <property type="molecule type" value="Genomic_DNA"/>
</dbReference>
<keyword evidence="1" id="KW-0472">Membrane</keyword>
<dbReference type="RefSeq" id="WP_274188112.1">
    <property type="nucleotide sequence ID" value="NZ_BAABHN010000020.1"/>
</dbReference>
<sequence>MVTARPADPPGAPRTGAPGVLPLAALVLARRVRALVAVTVVHTIVLAVAAWVAGNGPTLPSVAALAAHLAISLAAALPVRWQFAGDPALRERRAVRAMTVSFVVLAVYSAVDAVTDALTPGRPGETLVGGLLGLAAAVALPLLVAADARTARAQGADRDPRVRPVAPTGLVVALCAVLVAASGVDLLAGTAVAPSLAAPTVSAVVAVLAAREAWGAWHR</sequence>
<reference evidence="3" key="1">
    <citation type="journal article" date="2019" name="Int. J. Syst. Evol. Microbiol.">
        <title>The Global Catalogue of Microorganisms (GCM) 10K type strain sequencing project: providing services to taxonomists for standard genome sequencing and annotation.</title>
        <authorList>
            <consortium name="The Broad Institute Genomics Platform"/>
            <consortium name="The Broad Institute Genome Sequencing Center for Infectious Disease"/>
            <person name="Wu L."/>
            <person name="Ma J."/>
        </authorList>
    </citation>
    <scope>NUCLEOTIDE SEQUENCE [LARGE SCALE GENOMIC DNA]</scope>
    <source>
        <strain evidence="3">CCUG 50347</strain>
    </source>
</reference>
<protein>
    <submittedName>
        <fullName evidence="2">Uncharacterized protein</fullName>
    </submittedName>
</protein>
<keyword evidence="1" id="KW-1133">Transmembrane helix</keyword>